<sequence length="143" mass="16373">VICHCGKVIKLGCCYNETFLNIHVNGKGCLAKQEVRSILNYFKLTSKSKKIKNDDSISSAEEWESDDNEKMDDDDLFKIDEINDMENDCESEVLSDDNMIIPSNNKRKPCSGLRSSIIREYISCTLAQFGELEELKLSQKKFF</sequence>
<evidence type="ECO:0000313" key="3">
    <source>
        <dbReference type="Proteomes" id="UP000789901"/>
    </source>
</evidence>
<proteinExistence type="predicted"/>
<name>A0ABN7W184_GIGMA</name>
<feature type="compositionally biased region" description="Acidic residues" evidence="1">
    <location>
        <begin position="61"/>
        <end position="71"/>
    </location>
</feature>
<comment type="caution">
    <text evidence="2">The sequence shown here is derived from an EMBL/GenBank/DDBJ whole genome shotgun (WGS) entry which is preliminary data.</text>
</comment>
<protein>
    <submittedName>
        <fullName evidence="2">42524_t:CDS:1</fullName>
    </submittedName>
</protein>
<gene>
    <name evidence="2" type="ORF">GMARGA_LOCUS25181</name>
</gene>
<dbReference type="EMBL" id="CAJVQB010027596">
    <property type="protein sequence ID" value="CAG8810807.1"/>
    <property type="molecule type" value="Genomic_DNA"/>
</dbReference>
<evidence type="ECO:0000256" key="1">
    <source>
        <dbReference type="SAM" id="MobiDB-lite"/>
    </source>
</evidence>
<dbReference type="Proteomes" id="UP000789901">
    <property type="component" value="Unassembled WGS sequence"/>
</dbReference>
<accession>A0ABN7W184</accession>
<feature type="non-terminal residue" evidence="2">
    <location>
        <position position="1"/>
    </location>
</feature>
<organism evidence="2 3">
    <name type="scientific">Gigaspora margarita</name>
    <dbReference type="NCBI Taxonomy" id="4874"/>
    <lineage>
        <taxon>Eukaryota</taxon>
        <taxon>Fungi</taxon>
        <taxon>Fungi incertae sedis</taxon>
        <taxon>Mucoromycota</taxon>
        <taxon>Glomeromycotina</taxon>
        <taxon>Glomeromycetes</taxon>
        <taxon>Diversisporales</taxon>
        <taxon>Gigasporaceae</taxon>
        <taxon>Gigaspora</taxon>
    </lineage>
</organism>
<keyword evidence="3" id="KW-1185">Reference proteome</keyword>
<feature type="region of interest" description="Disordered" evidence="1">
    <location>
        <begin position="49"/>
        <end position="71"/>
    </location>
</feature>
<evidence type="ECO:0000313" key="2">
    <source>
        <dbReference type="EMBL" id="CAG8810807.1"/>
    </source>
</evidence>
<reference evidence="2 3" key="1">
    <citation type="submission" date="2021-06" db="EMBL/GenBank/DDBJ databases">
        <authorList>
            <person name="Kallberg Y."/>
            <person name="Tangrot J."/>
            <person name="Rosling A."/>
        </authorList>
    </citation>
    <scope>NUCLEOTIDE SEQUENCE [LARGE SCALE GENOMIC DNA]</scope>
    <source>
        <strain evidence="2 3">120-4 pot B 10/14</strain>
    </source>
</reference>